<sequence>MSEGHSMLHPDLYLYAERARALELRAEADRHRLTHHHAAHHPLTRHRPTRFRLVRCLGRRRLTRRSLGRGSVVLRPRSEARTWGQRLGWTLIELGLRLVVRY</sequence>
<dbReference type="RefSeq" id="WP_185109882.1">
    <property type="nucleotide sequence ID" value="NZ_BAAAXY010000300.1"/>
</dbReference>
<name>A0A7X0P4V2_9ACTN</name>
<dbReference type="EMBL" id="JACHMI010000001">
    <property type="protein sequence ID" value="MBB6555265.1"/>
    <property type="molecule type" value="Genomic_DNA"/>
</dbReference>
<dbReference type="AlphaFoldDB" id="A0A7X0P4V2"/>
<keyword evidence="2" id="KW-1185">Reference proteome</keyword>
<comment type="caution">
    <text evidence="1">The sequence shown here is derived from an EMBL/GenBank/DDBJ whole genome shotgun (WGS) entry which is preliminary data.</text>
</comment>
<reference evidence="1 2" key="1">
    <citation type="submission" date="2020-08" db="EMBL/GenBank/DDBJ databases">
        <title>Sequencing the genomes of 1000 actinobacteria strains.</title>
        <authorList>
            <person name="Klenk H.-P."/>
        </authorList>
    </citation>
    <scope>NUCLEOTIDE SEQUENCE [LARGE SCALE GENOMIC DNA]</scope>
    <source>
        <strain evidence="1 2">DSM 43768</strain>
    </source>
</reference>
<protein>
    <submittedName>
        <fullName evidence="1">Uncharacterized protein</fullName>
    </submittedName>
</protein>
<organism evidence="1 2">
    <name type="scientific">Nonomuraea rubra</name>
    <dbReference type="NCBI Taxonomy" id="46180"/>
    <lineage>
        <taxon>Bacteria</taxon>
        <taxon>Bacillati</taxon>
        <taxon>Actinomycetota</taxon>
        <taxon>Actinomycetes</taxon>
        <taxon>Streptosporangiales</taxon>
        <taxon>Streptosporangiaceae</taxon>
        <taxon>Nonomuraea</taxon>
    </lineage>
</organism>
<evidence type="ECO:0000313" key="2">
    <source>
        <dbReference type="Proteomes" id="UP000565579"/>
    </source>
</evidence>
<accession>A0A7X0P4V2</accession>
<gene>
    <name evidence="1" type="ORF">HD593_010060</name>
</gene>
<evidence type="ECO:0000313" key="1">
    <source>
        <dbReference type="EMBL" id="MBB6555265.1"/>
    </source>
</evidence>
<dbReference type="Proteomes" id="UP000565579">
    <property type="component" value="Unassembled WGS sequence"/>
</dbReference>
<proteinExistence type="predicted"/>